<dbReference type="Gene3D" id="3.30.1310.10">
    <property type="entry name" value="Nucleoid-associated protein YbaB-like domain"/>
    <property type="match status" value="1"/>
</dbReference>
<dbReference type="EMBL" id="PPEA01000093">
    <property type="protein sequence ID" value="PQM49168.1"/>
    <property type="molecule type" value="Genomic_DNA"/>
</dbReference>
<dbReference type="AlphaFoldDB" id="A0A2S8BR60"/>
<dbReference type="SUPFAM" id="SSF82607">
    <property type="entry name" value="YbaB-like"/>
    <property type="match status" value="1"/>
</dbReference>
<accession>A0A2S8BR60</accession>
<comment type="caution">
    <text evidence="1">The sequence shown here is derived from an EMBL/GenBank/DDBJ whole genome shotgun (WGS) entry which is preliminary data.</text>
</comment>
<dbReference type="InterPro" id="IPR036894">
    <property type="entry name" value="YbaB-like_sf"/>
</dbReference>
<gene>
    <name evidence="1" type="primary">ybaB_1</name>
    <name evidence="1" type="ORF">C1Y40_00630</name>
</gene>
<protein>
    <submittedName>
        <fullName evidence="1">Nucleoid-associated protein YbaB</fullName>
    </submittedName>
</protein>
<reference evidence="1 2" key="1">
    <citation type="journal article" date="2017" name="Int. J. Syst. Evol. Microbiol.">
        <title>Mycobacterium talmoniae sp. nov., a slowly growing mycobacterium isolated from human respiratory samples.</title>
        <authorList>
            <person name="Davidson R.M."/>
            <person name="DeGroote M.A."/>
            <person name="Marola J.L."/>
            <person name="Buss S."/>
            <person name="Jones V."/>
            <person name="McNeil M.R."/>
            <person name="Freifeld A.G."/>
            <person name="Elaine Epperson L."/>
            <person name="Hasan N.A."/>
            <person name="Jackson M."/>
            <person name="Iwen P.C."/>
            <person name="Salfinger M."/>
            <person name="Strong M."/>
        </authorList>
    </citation>
    <scope>NUCLEOTIDE SEQUENCE [LARGE SCALE GENOMIC DNA]</scope>
    <source>
        <strain evidence="1 2">ATCC BAA-2683</strain>
    </source>
</reference>
<dbReference type="InterPro" id="IPR004401">
    <property type="entry name" value="YbaB/EbfC"/>
</dbReference>
<proteinExistence type="predicted"/>
<dbReference type="Pfam" id="PF02575">
    <property type="entry name" value="YbaB_DNA_bd"/>
    <property type="match status" value="1"/>
</dbReference>
<name>A0A2S8BR60_9MYCO</name>
<dbReference type="Proteomes" id="UP000238296">
    <property type="component" value="Unassembled WGS sequence"/>
</dbReference>
<organism evidence="1 2">
    <name type="scientific">Mycobacterium talmoniae</name>
    <dbReference type="NCBI Taxonomy" id="1858794"/>
    <lineage>
        <taxon>Bacteria</taxon>
        <taxon>Bacillati</taxon>
        <taxon>Actinomycetota</taxon>
        <taxon>Actinomycetes</taxon>
        <taxon>Mycobacteriales</taxon>
        <taxon>Mycobacteriaceae</taxon>
        <taxon>Mycobacterium</taxon>
    </lineage>
</organism>
<dbReference type="GO" id="GO:0003677">
    <property type="term" value="F:DNA binding"/>
    <property type="evidence" value="ECO:0007669"/>
    <property type="project" value="InterPro"/>
</dbReference>
<sequence length="119" mass="12384">MSEVDEVLRENLSPKALGVLQTARAVQAAGAELSDAVAAVREDACSPEGDVWACADGQGFLTALMIDDAAMSRYTVEELEDVISDALVDASGRGQAAGEAVLGKLDEKIKDLDLSSLDS</sequence>
<evidence type="ECO:0000313" key="1">
    <source>
        <dbReference type="EMBL" id="PQM49168.1"/>
    </source>
</evidence>
<evidence type="ECO:0000313" key="2">
    <source>
        <dbReference type="Proteomes" id="UP000238296"/>
    </source>
</evidence>